<protein>
    <submittedName>
        <fullName evidence="2">Uncharacterized protein</fullName>
    </submittedName>
</protein>
<evidence type="ECO:0000256" key="1">
    <source>
        <dbReference type="SAM" id="Phobius"/>
    </source>
</evidence>
<accession>A0A1A9WEF0</accession>
<dbReference type="AlphaFoldDB" id="A0A1A9WEF0"/>
<organism evidence="2 3">
    <name type="scientific">Glossina brevipalpis</name>
    <dbReference type="NCBI Taxonomy" id="37001"/>
    <lineage>
        <taxon>Eukaryota</taxon>
        <taxon>Metazoa</taxon>
        <taxon>Ecdysozoa</taxon>
        <taxon>Arthropoda</taxon>
        <taxon>Hexapoda</taxon>
        <taxon>Insecta</taxon>
        <taxon>Pterygota</taxon>
        <taxon>Neoptera</taxon>
        <taxon>Endopterygota</taxon>
        <taxon>Diptera</taxon>
        <taxon>Brachycera</taxon>
        <taxon>Muscomorpha</taxon>
        <taxon>Hippoboscoidea</taxon>
        <taxon>Glossinidae</taxon>
        <taxon>Glossina</taxon>
    </lineage>
</organism>
<keyword evidence="3" id="KW-1185">Reference proteome</keyword>
<name>A0A1A9WEF0_9MUSC</name>
<dbReference type="Proteomes" id="UP000091820">
    <property type="component" value="Unassembled WGS sequence"/>
</dbReference>
<feature type="transmembrane region" description="Helical" evidence="1">
    <location>
        <begin position="66"/>
        <end position="90"/>
    </location>
</feature>
<evidence type="ECO:0000313" key="3">
    <source>
        <dbReference type="Proteomes" id="UP000091820"/>
    </source>
</evidence>
<sequence>MVRHAEASNDYLYLLSAKAPKRLEKNNSKTYHGIYRNTLKMKAYNLTTPADVYKVIFKGLAKVIGLSWDLCASIISTFIFVFFFSLLHCLPYCHHREYKRDDNNVLNEDIIEKSLHSKCEVNGEMAVLLKCKHKCGRMLISLYKYTHLA</sequence>
<reference evidence="2" key="2">
    <citation type="submission" date="2020-05" db="UniProtKB">
        <authorList>
            <consortium name="EnsemblMetazoa"/>
        </authorList>
    </citation>
    <scope>IDENTIFICATION</scope>
    <source>
        <strain evidence="2">IAEA</strain>
    </source>
</reference>
<proteinExistence type="predicted"/>
<keyword evidence="1" id="KW-0812">Transmembrane</keyword>
<keyword evidence="1" id="KW-0472">Membrane</keyword>
<dbReference type="EnsemblMetazoa" id="GBRI016550-RA">
    <property type="protein sequence ID" value="GBRI016550-PA"/>
    <property type="gene ID" value="GBRI016550"/>
</dbReference>
<evidence type="ECO:0000313" key="2">
    <source>
        <dbReference type="EnsemblMetazoa" id="GBRI016550-PA"/>
    </source>
</evidence>
<dbReference type="VEuPathDB" id="VectorBase:GBRI016550"/>
<keyword evidence="1" id="KW-1133">Transmembrane helix</keyword>
<reference evidence="3" key="1">
    <citation type="submission" date="2014-03" db="EMBL/GenBank/DDBJ databases">
        <authorList>
            <person name="Aksoy S."/>
            <person name="Warren W."/>
            <person name="Wilson R.K."/>
        </authorList>
    </citation>
    <scope>NUCLEOTIDE SEQUENCE [LARGE SCALE GENOMIC DNA]</scope>
    <source>
        <strain evidence="3">IAEA</strain>
    </source>
</reference>